<dbReference type="Pfam" id="PF02677">
    <property type="entry name" value="QueH"/>
    <property type="match status" value="1"/>
</dbReference>
<keyword evidence="14 17" id="KW-0676">Redox-active center</keyword>
<dbReference type="OrthoDB" id="9801033at2"/>
<dbReference type="EC" id="1.17.99.6" evidence="4 17"/>
<accession>A0A1M6IQB0</accession>
<evidence type="ECO:0000256" key="12">
    <source>
        <dbReference type="ARBA" id="ARBA00023014"/>
    </source>
</evidence>
<keyword evidence="11 17" id="KW-0408">Iron</keyword>
<evidence type="ECO:0000256" key="11">
    <source>
        <dbReference type="ARBA" id="ARBA00023004"/>
    </source>
</evidence>
<organism evidence="18 19">
    <name type="scientific">Thermoclostridium caenicola</name>
    <dbReference type="NCBI Taxonomy" id="659425"/>
    <lineage>
        <taxon>Bacteria</taxon>
        <taxon>Bacillati</taxon>
        <taxon>Bacillota</taxon>
        <taxon>Clostridia</taxon>
        <taxon>Eubacteriales</taxon>
        <taxon>Oscillospiraceae</taxon>
        <taxon>Thermoclostridium</taxon>
    </lineage>
</organism>
<evidence type="ECO:0000256" key="8">
    <source>
        <dbReference type="ARBA" id="ARBA00022723"/>
    </source>
</evidence>
<evidence type="ECO:0000256" key="6">
    <source>
        <dbReference type="ARBA" id="ARBA00022485"/>
    </source>
</evidence>
<evidence type="ECO:0000256" key="14">
    <source>
        <dbReference type="ARBA" id="ARBA00023284"/>
    </source>
</evidence>
<name>A0A1M6IQB0_9FIRM</name>
<dbReference type="HAMAP" id="MF_02089">
    <property type="entry name" value="QueH"/>
    <property type="match status" value="1"/>
</dbReference>
<feature type="binding site" evidence="17">
    <location>
        <position position="84"/>
    </location>
    <ligand>
        <name>[4Fe-4S] cluster</name>
        <dbReference type="ChEBI" id="CHEBI:49883"/>
    </ligand>
</feature>
<evidence type="ECO:0000256" key="10">
    <source>
        <dbReference type="ARBA" id="ARBA00023002"/>
    </source>
</evidence>
<evidence type="ECO:0000313" key="18">
    <source>
        <dbReference type="EMBL" id="SHJ36640.1"/>
    </source>
</evidence>
<evidence type="ECO:0000256" key="5">
    <source>
        <dbReference type="ARBA" id="ARBA00016895"/>
    </source>
</evidence>
<proteinExistence type="inferred from homology"/>
<evidence type="ECO:0000256" key="2">
    <source>
        <dbReference type="ARBA" id="ARBA00004691"/>
    </source>
</evidence>
<sequence>MKMLLHICCAPCAVAIVEKFLSERDMELTGLYFNPNIHPREEFDKRKASVIAMAEDYGVPVALNELNQLDHWQNSLTAEKPGRCAYCYAVRLEEAARYARETEHDVFTTSLLISPYQDHDLIVRTAKKAAARHGVRFYYEDFRPLYRAGRERARGKHWYMQKYCGCIYSYTESDHPKKPIYFTENNL</sequence>
<feature type="binding site" evidence="17">
    <location>
        <position position="87"/>
    </location>
    <ligand>
        <name>[4Fe-4S] cluster</name>
        <dbReference type="ChEBI" id="CHEBI:49883"/>
    </ligand>
</feature>
<dbReference type="UniPathway" id="UPA00392"/>
<evidence type="ECO:0000256" key="3">
    <source>
        <dbReference type="ARBA" id="ARBA00008207"/>
    </source>
</evidence>
<dbReference type="GO" id="GO:0051539">
    <property type="term" value="F:4 iron, 4 sulfur cluster binding"/>
    <property type="evidence" value="ECO:0007669"/>
    <property type="project" value="UniProtKB-UniRule"/>
</dbReference>
<dbReference type="PANTHER" id="PTHR36701">
    <property type="entry name" value="EPOXYQUEUOSINE REDUCTASE QUEH"/>
    <property type="match status" value="1"/>
</dbReference>
<keyword evidence="19" id="KW-1185">Reference proteome</keyword>
<dbReference type="GO" id="GO:0008616">
    <property type="term" value="P:tRNA queuosine(34) biosynthetic process"/>
    <property type="evidence" value="ECO:0007669"/>
    <property type="project" value="UniProtKB-UniRule"/>
</dbReference>
<evidence type="ECO:0000256" key="16">
    <source>
        <dbReference type="ARBA" id="ARBA00047415"/>
    </source>
</evidence>
<evidence type="ECO:0000313" key="19">
    <source>
        <dbReference type="Proteomes" id="UP000324781"/>
    </source>
</evidence>
<keyword evidence="9 17" id="KW-0671">Queuosine biosynthesis</keyword>
<evidence type="ECO:0000256" key="15">
    <source>
        <dbReference type="ARBA" id="ARBA00031446"/>
    </source>
</evidence>
<evidence type="ECO:0000256" key="1">
    <source>
        <dbReference type="ARBA" id="ARBA00002268"/>
    </source>
</evidence>
<keyword evidence="6 17" id="KW-0004">4Fe-4S</keyword>
<keyword evidence="7 17" id="KW-0819">tRNA processing</keyword>
<dbReference type="Proteomes" id="UP000324781">
    <property type="component" value="Unassembled WGS sequence"/>
</dbReference>
<reference evidence="18 19" key="1">
    <citation type="submission" date="2016-11" db="EMBL/GenBank/DDBJ databases">
        <authorList>
            <person name="Varghese N."/>
            <person name="Submissions S."/>
        </authorList>
    </citation>
    <scope>NUCLEOTIDE SEQUENCE [LARGE SCALE GENOMIC DNA]</scope>
    <source>
        <strain evidence="18 19">DSM 19027</strain>
    </source>
</reference>
<dbReference type="RefSeq" id="WP_149679304.1">
    <property type="nucleotide sequence ID" value="NZ_FQZP01000046.1"/>
</dbReference>
<dbReference type="GO" id="GO:0046872">
    <property type="term" value="F:metal ion binding"/>
    <property type="evidence" value="ECO:0007669"/>
    <property type="project" value="UniProtKB-KW"/>
</dbReference>
<gene>
    <name evidence="17" type="primary">queH</name>
    <name evidence="18" type="ORF">SAMN05444373_104611</name>
</gene>
<comment type="similarity">
    <text evidence="3 17">Belongs to the QueH family.</text>
</comment>
<comment type="pathway">
    <text evidence="2 17">tRNA modification; tRNA-queuosine biosynthesis.</text>
</comment>
<keyword evidence="12 17" id="KW-0411">Iron-sulfur</keyword>
<dbReference type="GO" id="GO:0052693">
    <property type="term" value="F:epoxyqueuosine reductase activity"/>
    <property type="evidence" value="ECO:0007669"/>
    <property type="project" value="UniProtKB-UniRule"/>
</dbReference>
<evidence type="ECO:0000256" key="13">
    <source>
        <dbReference type="ARBA" id="ARBA00023157"/>
    </source>
</evidence>
<keyword evidence="13 17" id="KW-1015">Disulfide bond</keyword>
<dbReference type="InterPro" id="IPR003828">
    <property type="entry name" value="QueH"/>
</dbReference>
<evidence type="ECO:0000256" key="17">
    <source>
        <dbReference type="HAMAP-Rule" id="MF_02089"/>
    </source>
</evidence>
<dbReference type="AlphaFoldDB" id="A0A1M6IQB0"/>
<keyword evidence="10 17" id="KW-0560">Oxidoreductase</keyword>
<feature type="binding site" evidence="17">
    <location>
        <position position="9"/>
    </location>
    <ligand>
        <name>[4Fe-4S] cluster</name>
        <dbReference type="ChEBI" id="CHEBI:49883"/>
    </ligand>
</feature>
<keyword evidence="8 17" id="KW-0479">Metal-binding</keyword>
<evidence type="ECO:0000256" key="4">
    <source>
        <dbReference type="ARBA" id="ARBA00012622"/>
    </source>
</evidence>
<dbReference type="EMBL" id="FQZP01000046">
    <property type="protein sequence ID" value="SHJ36640.1"/>
    <property type="molecule type" value="Genomic_DNA"/>
</dbReference>
<protein>
    <recommendedName>
        <fullName evidence="5 17">Epoxyqueuosine reductase QueH</fullName>
        <ecNumber evidence="4 17">1.17.99.6</ecNumber>
    </recommendedName>
    <alternativeName>
        <fullName evidence="15 17">Queuosine biosynthesis protein QueH</fullName>
    </alternativeName>
</protein>
<dbReference type="PANTHER" id="PTHR36701:SF1">
    <property type="entry name" value="EPOXYQUEUOSINE REDUCTASE QUEH"/>
    <property type="match status" value="1"/>
</dbReference>
<evidence type="ECO:0000256" key="9">
    <source>
        <dbReference type="ARBA" id="ARBA00022785"/>
    </source>
</evidence>
<evidence type="ECO:0000256" key="7">
    <source>
        <dbReference type="ARBA" id="ARBA00022694"/>
    </source>
</evidence>
<feature type="binding site" evidence="17">
    <location>
        <position position="8"/>
    </location>
    <ligand>
        <name>[4Fe-4S] cluster</name>
        <dbReference type="ChEBI" id="CHEBI:49883"/>
    </ligand>
</feature>
<feature type="disulfide bond" description="Redox-active" evidence="17">
    <location>
        <begin position="164"/>
        <end position="166"/>
    </location>
</feature>
<comment type="catalytic activity">
    <reaction evidence="16 17">
        <text>epoxyqueuosine(34) in tRNA + AH2 = queuosine(34) in tRNA + A + H2O</text>
        <dbReference type="Rhea" id="RHEA:32159"/>
        <dbReference type="Rhea" id="RHEA-COMP:18571"/>
        <dbReference type="Rhea" id="RHEA-COMP:18582"/>
        <dbReference type="ChEBI" id="CHEBI:13193"/>
        <dbReference type="ChEBI" id="CHEBI:15377"/>
        <dbReference type="ChEBI" id="CHEBI:17499"/>
        <dbReference type="ChEBI" id="CHEBI:194431"/>
        <dbReference type="ChEBI" id="CHEBI:194443"/>
        <dbReference type="EC" id="1.17.99.6"/>
    </reaction>
</comment>
<comment type="function">
    <text evidence="1 17">Catalyzes the conversion of epoxyqueuosine (oQ) to queuosine (Q), which is a hypermodified base found in the wobble positions of tRNA(Asp), tRNA(Asn), tRNA(His) and tRNA(Tyr).</text>
</comment>